<organism evidence="3 4">
    <name type="scientific">Microbacterium thalli</name>
    <dbReference type="NCBI Taxonomy" id="3027921"/>
    <lineage>
        <taxon>Bacteria</taxon>
        <taxon>Bacillati</taxon>
        <taxon>Actinomycetota</taxon>
        <taxon>Actinomycetes</taxon>
        <taxon>Micrococcales</taxon>
        <taxon>Microbacteriaceae</taxon>
        <taxon>Microbacterium</taxon>
    </lineage>
</organism>
<dbReference type="RefSeq" id="WP_274264155.1">
    <property type="nucleotide sequence ID" value="NZ_JAQZCI010000001.1"/>
</dbReference>
<gene>
    <name evidence="3" type="ORF">PUW80_05780</name>
</gene>
<evidence type="ECO:0000259" key="2">
    <source>
        <dbReference type="PROSITE" id="PS51898"/>
    </source>
</evidence>
<dbReference type="PROSITE" id="PS51898">
    <property type="entry name" value="TYR_RECOMBINASE"/>
    <property type="match status" value="1"/>
</dbReference>
<evidence type="ECO:0000313" key="4">
    <source>
        <dbReference type="Proteomes" id="UP001218170"/>
    </source>
</evidence>
<protein>
    <recommendedName>
        <fullName evidence="2">Tyr recombinase domain-containing protein</fullName>
    </recommendedName>
</protein>
<dbReference type="SUPFAM" id="SSF56349">
    <property type="entry name" value="DNA breaking-rejoining enzymes"/>
    <property type="match status" value="1"/>
</dbReference>
<comment type="caution">
    <text evidence="3">The sequence shown here is derived from an EMBL/GenBank/DDBJ whole genome shotgun (WGS) entry which is preliminary data.</text>
</comment>
<reference evidence="3 4" key="1">
    <citation type="submission" date="2023-02" db="EMBL/GenBank/DDBJ databases">
        <title>Study of novel species of the Microbacterium genus.</title>
        <authorList>
            <person name="Arroyo-Herrera I."/>
            <person name="Roman-Ponce B."/>
            <person name="Vasquez-Murrieta M.S."/>
        </authorList>
    </citation>
    <scope>NUCLEOTIDE SEQUENCE [LARGE SCALE GENOMIC DNA]</scope>
    <source>
        <strain evidence="3 4">NE1TT3</strain>
    </source>
</reference>
<evidence type="ECO:0000313" key="3">
    <source>
        <dbReference type="EMBL" id="MDD7961855.1"/>
    </source>
</evidence>
<proteinExistence type="predicted"/>
<feature type="domain" description="Tyr recombinase" evidence="2">
    <location>
        <begin position="1"/>
        <end position="74"/>
    </location>
</feature>
<name>A0ABT5SGE7_9MICO</name>
<dbReference type="InterPro" id="IPR011010">
    <property type="entry name" value="DNA_brk_join_enz"/>
</dbReference>
<dbReference type="InterPro" id="IPR002104">
    <property type="entry name" value="Integrase_catalytic"/>
</dbReference>
<dbReference type="EMBL" id="JAQZCI010000001">
    <property type="protein sequence ID" value="MDD7961855.1"/>
    <property type="molecule type" value="Genomic_DNA"/>
</dbReference>
<evidence type="ECO:0000256" key="1">
    <source>
        <dbReference type="ARBA" id="ARBA00023172"/>
    </source>
</evidence>
<dbReference type="Proteomes" id="UP001218170">
    <property type="component" value="Unassembled WGS sequence"/>
</dbReference>
<dbReference type="Gene3D" id="1.10.443.10">
    <property type="entry name" value="Intergrase catalytic core"/>
    <property type="match status" value="1"/>
</dbReference>
<accession>A0ABT5SGE7</accession>
<sequence length="74" mass="8204">MTHAQVAELAADAKHPDLVVVLAYTGLRWGEATALRIKHVDTVRRRVRVEENAVEVGSQVIIGTPKTHEKRIVP</sequence>
<keyword evidence="1" id="KW-0233">DNA recombination</keyword>
<dbReference type="InterPro" id="IPR013762">
    <property type="entry name" value="Integrase-like_cat_sf"/>
</dbReference>
<keyword evidence="4" id="KW-1185">Reference proteome</keyword>